<feature type="compositionally biased region" description="Low complexity" evidence="1">
    <location>
        <begin position="131"/>
        <end position="147"/>
    </location>
</feature>
<dbReference type="HOGENOM" id="CLU_090709_0_0_1"/>
<evidence type="ECO:0000256" key="1">
    <source>
        <dbReference type="SAM" id="MobiDB-lite"/>
    </source>
</evidence>
<feature type="region of interest" description="Disordered" evidence="1">
    <location>
        <begin position="131"/>
        <end position="197"/>
    </location>
</feature>
<dbReference type="AlphaFoldDB" id="W9NM31"/>
<sequence length="197" mass="21788">MTLDKKTTKRENMPNGDEANDSMDDAMRNATTQRTELPSDMPQLGGTREEENNETTAKLFCTPSSSPSSSPRRFFTPSGSYAREKLVDHQSRRAEARSEIVEKDRKRVEAGMIKQAIAESLKTTTITQACTTVQKTDQPKPLSSLKDPLPHDEKDNSSSSFPREVASPAGSEDSDEGAWLDELPHEELINNGMTSVI</sequence>
<dbReference type="OrthoDB" id="5090817at2759"/>
<gene>
    <name evidence="2" type="ORF">FOVG_19506</name>
</gene>
<organism evidence="2">
    <name type="scientific">Fusarium oxysporum f. sp. pisi HDV247</name>
    <dbReference type="NCBI Taxonomy" id="1080344"/>
    <lineage>
        <taxon>Eukaryota</taxon>
        <taxon>Fungi</taxon>
        <taxon>Dikarya</taxon>
        <taxon>Ascomycota</taxon>
        <taxon>Pezizomycotina</taxon>
        <taxon>Sordariomycetes</taxon>
        <taxon>Hypocreomycetidae</taxon>
        <taxon>Hypocreales</taxon>
        <taxon>Nectriaceae</taxon>
        <taxon>Fusarium</taxon>
        <taxon>Fusarium oxysporum species complex</taxon>
    </lineage>
</organism>
<name>W9NM31_FUSOX</name>
<feature type="compositionally biased region" description="Basic and acidic residues" evidence="1">
    <location>
        <begin position="1"/>
        <end position="12"/>
    </location>
</feature>
<dbReference type="Proteomes" id="UP000030751">
    <property type="component" value="Unassembled WGS sequence"/>
</dbReference>
<protein>
    <submittedName>
        <fullName evidence="2">Uncharacterized protein</fullName>
    </submittedName>
</protein>
<feature type="region of interest" description="Disordered" evidence="1">
    <location>
        <begin position="1"/>
        <end position="77"/>
    </location>
</feature>
<accession>W9NM31</accession>
<proteinExistence type="predicted"/>
<dbReference type="EMBL" id="JH651170">
    <property type="protein sequence ID" value="EXA28920.1"/>
    <property type="molecule type" value="Genomic_DNA"/>
</dbReference>
<reference evidence="2" key="1">
    <citation type="submission" date="2011-10" db="EMBL/GenBank/DDBJ databases">
        <title>The Genome Sequence of Fusarium oxysporum HDV247.</title>
        <authorList>
            <consortium name="The Broad Institute Genome Sequencing Platform"/>
            <person name="Ma L.-J."/>
            <person name="Gale L.R."/>
            <person name="Schwartz D.C."/>
            <person name="Zhou S."/>
            <person name="Corby-Kistler H."/>
            <person name="Young S.K."/>
            <person name="Zeng Q."/>
            <person name="Gargeya S."/>
            <person name="Fitzgerald M."/>
            <person name="Haas B."/>
            <person name="Abouelleil A."/>
            <person name="Alvarado L."/>
            <person name="Arachchi H.M."/>
            <person name="Berlin A."/>
            <person name="Brown A."/>
            <person name="Chapman S.B."/>
            <person name="Chen Z."/>
            <person name="Dunbar C."/>
            <person name="Freedman E."/>
            <person name="Gearin G."/>
            <person name="Goldberg J."/>
            <person name="Griggs A."/>
            <person name="Gujja S."/>
            <person name="Heiman D."/>
            <person name="Howarth C."/>
            <person name="Larson L."/>
            <person name="Lui A."/>
            <person name="MacDonald P.J.P."/>
            <person name="Montmayeur A."/>
            <person name="Murphy C."/>
            <person name="Neiman D."/>
            <person name="Pearson M."/>
            <person name="Priest M."/>
            <person name="Roberts A."/>
            <person name="Saif S."/>
            <person name="Shea T."/>
            <person name="Shenoy N."/>
            <person name="Sisk P."/>
            <person name="Stolte C."/>
            <person name="Sykes S."/>
            <person name="Wortman J."/>
            <person name="Nusbaum C."/>
            <person name="Birren B."/>
        </authorList>
    </citation>
    <scope>NUCLEOTIDE SEQUENCE [LARGE SCALE GENOMIC DNA]</scope>
    <source>
        <strain evidence="2">HDV247</strain>
    </source>
</reference>
<reference evidence="2" key="2">
    <citation type="submission" date="2012-05" db="EMBL/GenBank/DDBJ databases">
        <title>Annotation of the Genome Sequence of Fusarium oxysporum HDV247.</title>
        <authorList>
            <consortium name="The Broad Institute Genomics Platform"/>
            <person name="Ma L.-J."/>
            <person name="Corby-Kistler H."/>
            <person name="Broz K."/>
            <person name="Gale L.R."/>
            <person name="Jonkers W."/>
            <person name="O'Donnell K."/>
            <person name="Ploetz R."/>
            <person name="Steinberg C."/>
            <person name="Schwartz D.C."/>
            <person name="VanEtten H."/>
            <person name="Zhou S."/>
            <person name="Young S.K."/>
            <person name="Zeng Q."/>
            <person name="Gargeya S."/>
            <person name="Fitzgerald M."/>
            <person name="Abouelleil A."/>
            <person name="Alvarado L."/>
            <person name="Chapman S.B."/>
            <person name="Gainer-Dewar J."/>
            <person name="Goldberg J."/>
            <person name="Griggs A."/>
            <person name="Gujja S."/>
            <person name="Hansen M."/>
            <person name="Howarth C."/>
            <person name="Imamovic A."/>
            <person name="Ireland A."/>
            <person name="Larimer J."/>
            <person name="McCowan C."/>
            <person name="Murphy C."/>
            <person name="Pearson M."/>
            <person name="Poon T.W."/>
            <person name="Priest M."/>
            <person name="Roberts A."/>
            <person name="Saif S."/>
            <person name="Shea T."/>
            <person name="Sykes S."/>
            <person name="Wortman J."/>
            <person name="Nusbaum C."/>
            <person name="Birren B."/>
        </authorList>
    </citation>
    <scope>NUCLEOTIDE SEQUENCE</scope>
    <source>
        <strain evidence="2">HDV247</strain>
    </source>
</reference>
<feature type="compositionally biased region" description="Low complexity" evidence="1">
    <location>
        <begin position="62"/>
        <end position="77"/>
    </location>
</feature>
<evidence type="ECO:0000313" key="2">
    <source>
        <dbReference type="EMBL" id="EXA28920.1"/>
    </source>
</evidence>